<sequence length="192" mass="20502">MAKKKKQPSANPDAKQPASCILPDLLYLGPVSATSNDAFLKRQGITHVLSIGKSPASHFEGITYERLSLTDEEDSSISVVVDKACDVIEAVATVKGKVLVHCSAAISRSPTIVAAYLMKRQGMTLRDSLTRLVDARGVVSPNPGFLRQLAEMEKEIFQGESTFHPDGVSASTRLATVLVQQTKAGAAQHGQS</sequence>
<comment type="similarity">
    <text evidence="1">Belongs to the protein-tyrosine phosphatase family. Non-receptor class dual specificity subfamily.</text>
</comment>
<dbReference type="CDD" id="cd14498">
    <property type="entry name" value="DSP"/>
    <property type="match status" value="1"/>
</dbReference>
<keyword evidence="3" id="KW-0378">Hydrolase</keyword>
<proteinExistence type="inferred from homology"/>
<dbReference type="EMBL" id="MU866018">
    <property type="protein sequence ID" value="KAK4442403.1"/>
    <property type="molecule type" value="Genomic_DNA"/>
</dbReference>
<reference evidence="7" key="2">
    <citation type="submission" date="2023-05" db="EMBL/GenBank/DDBJ databases">
        <authorList>
            <consortium name="Lawrence Berkeley National Laboratory"/>
            <person name="Steindorff A."/>
            <person name="Hensen N."/>
            <person name="Bonometti L."/>
            <person name="Westerberg I."/>
            <person name="Brannstrom I.O."/>
            <person name="Guillou S."/>
            <person name="Cros-Aarteil S."/>
            <person name="Calhoun S."/>
            <person name="Haridas S."/>
            <person name="Kuo A."/>
            <person name="Mondo S."/>
            <person name="Pangilinan J."/>
            <person name="Riley R."/>
            <person name="Labutti K."/>
            <person name="Andreopoulos B."/>
            <person name="Lipzen A."/>
            <person name="Chen C."/>
            <person name="Yanf M."/>
            <person name="Daum C."/>
            <person name="Ng V."/>
            <person name="Clum A."/>
            <person name="Ohm R."/>
            <person name="Martin F."/>
            <person name="Silar P."/>
            <person name="Natvig D."/>
            <person name="Lalanne C."/>
            <person name="Gautier V."/>
            <person name="Ament-Velasquez S.L."/>
            <person name="Kruys A."/>
            <person name="Hutchinson M.I."/>
            <person name="Powell A.J."/>
            <person name="Barry K."/>
            <person name="Miller A.N."/>
            <person name="Grigoriev I.V."/>
            <person name="Debuchy R."/>
            <person name="Gladieux P."/>
            <person name="Thoren M.H."/>
            <person name="Johannesson H."/>
        </authorList>
    </citation>
    <scope>NUCLEOTIDE SEQUENCE</scope>
    <source>
        <strain evidence="7">PSN243</strain>
    </source>
</reference>
<dbReference type="SMART" id="SM00195">
    <property type="entry name" value="DSPc"/>
    <property type="match status" value="1"/>
</dbReference>
<evidence type="ECO:0000259" key="6">
    <source>
        <dbReference type="PROSITE" id="PS50056"/>
    </source>
</evidence>
<evidence type="ECO:0000259" key="5">
    <source>
        <dbReference type="PROSITE" id="PS50054"/>
    </source>
</evidence>
<feature type="domain" description="Tyrosine specific protein phosphatases" evidence="6">
    <location>
        <begin position="85"/>
        <end position="136"/>
    </location>
</feature>
<accession>A0AAV9G085</accession>
<dbReference type="Proteomes" id="UP001321760">
    <property type="component" value="Unassembled WGS sequence"/>
</dbReference>
<evidence type="ECO:0000313" key="7">
    <source>
        <dbReference type="EMBL" id="KAK4442403.1"/>
    </source>
</evidence>
<dbReference type="PROSITE" id="PS50056">
    <property type="entry name" value="TYR_PHOSPHATASE_2"/>
    <property type="match status" value="1"/>
</dbReference>
<evidence type="ECO:0000313" key="8">
    <source>
        <dbReference type="Proteomes" id="UP001321760"/>
    </source>
</evidence>
<dbReference type="GO" id="GO:0043409">
    <property type="term" value="P:negative regulation of MAPK cascade"/>
    <property type="evidence" value="ECO:0007669"/>
    <property type="project" value="TreeGrafter"/>
</dbReference>
<organism evidence="7 8">
    <name type="scientific">Podospora aff. communis PSN243</name>
    <dbReference type="NCBI Taxonomy" id="3040156"/>
    <lineage>
        <taxon>Eukaryota</taxon>
        <taxon>Fungi</taxon>
        <taxon>Dikarya</taxon>
        <taxon>Ascomycota</taxon>
        <taxon>Pezizomycotina</taxon>
        <taxon>Sordariomycetes</taxon>
        <taxon>Sordariomycetidae</taxon>
        <taxon>Sordariales</taxon>
        <taxon>Podosporaceae</taxon>
        <taxon>Podospora</taxon>
    </lineage>
</organism>
<evidence type="ECO:0000256" key="3">
    <source>
        <dbReference type="ARBA" id="ARBA00022801"/>
    </source>
</evidence>
<dbReference type="GO" id="GO:0004725">
    <property type="term" value="F:protein tyrosine phosphatase activity"/>
    <property type="evidence" value="ECO:0007669"/>
    <property type="project" value="UniProtKB-EC"/>
</dbReference>
<dbReference type="PANTHER" id="PTHR10159">
    <property type="entry name" value="DUAL SPECIFICITY PROTEIN PHOSPHATASE"/>
    <property type="match status" value="1"/>
</dbReference>
<name>A0AAV9G085_9PEZI</name>
<dbReference type="EC" id="3.1.3.48" evidence="2"/>
<dbReference type="PANTHER" id="PTHR10159:SF519">
    <property type="entry name" value="DUAL SPECIFICITY PROTEIN PHOSPHATASE MPK3"/>
    <property type="match status" value="1"/>
</dbReference>
<dbReference type="AlphaFoldDB" id="A0AAV9G085"/>
<keyword evidence="4" id="KW-0904">Protein phosphatase</keyword>
<protein>
    <recommendedName>
        <fullName evidence="2">protein-tyrosine-phosphatase</fullName>
        <ecNumber evidence="2">3.1.3.48</ecNumber>
    </recommendedName>
</protein>
<evidence type="ECO:0000256" key="2">
    <source>
        <dbReference type="ARBA" id="ARBA00013064"/>
    </source>
</evidence>
<feature type="domain" description="Tyrosine-protein phosphatase" evidence="5">
    <location>
        <begin position="16"/>
        <end position="158"/>
    </location>
</feature>
<evidence type="ECO:0000256" key="1">
    <source>
        <dbReference type="ARBA" id="ARBA00008601"/>
    </source>
</evidence>
<dbReference type="SUPFAM" id="SSF52799">
    <property type="entry name" value="(Phosphotyrosine protein) phosphatases II"/>
    <property type="match status" value="1"/>
</dbReference>
<dbReference type="InterPro" id="IPR000387">
    <property type="entry name" value="Tyr_Pase_dom"/>
</dbReference>
<comment type="caution">
    <text evidence="7">The sequence shown here is derived from an EMBL/GenBank/DDBJ whole genome shotgun (WGS) entry which is preliminary data.</text>
</comment>
<dbReference type="Gene3D" id="3.90.190.10">
    <property type="entry name" value="Protein tyrosine phosphatase superfamily"/>
    <property type="match status" value="1"/>
</dbReference>
<dbReference type="GO" id="GO:0005737">
    <property type="term" value="C:cytoplasm"/>
    <property type="evidence" value="ECO:0007669"/>
    <property type="project" value="TreeGrafter"/>
</dbReference>
<dbReference type="PROSITE" id="PS50054">
    <property type="entry name" value="TYR_PHOSPHATASE_DUAL"/>
    <property type="match status" value="1"/>
</dbReference>
<dbReference type="Pfam" id="PF00782">
    <property type="entry name" value="DSPc"/>
    <property type="match status" value="1"/>
</dbReference>
<dbReference type="InterPro" id="IPR000340">
    <property type="entry name" value="Dual-sp_phosphatase_cat-dom"/>
</dbReference>
<gene>
    <name evidence="7" type="ORF">QBC34DRAFT_313247</name>
</gene>
<dbReference type="InterPro" id="IPR020422">
    <property type="entry name" value="TYR_PHOSPHATASE_DUAL_dom"/>
</dbReference>
<keyword evidence="8" id="KW-1185">Reference proteome</keyword>
<evidence type="ECO:0000256" key="4">
    <source>
        <dbReference type="ARBA" id="ARBA00022912"/>
    </source>
</evidence>
<dbReference type="InterPro" id="IPR029021">
    <property type="entry name" value="Prot-tyrosine_phosphatase-like"/>
</dbReference>
<reference evidence="7" key="1">
    <citation type="journal article" date="2023" name="Mol. Phylogenet. Evol.">
        <title>Genome-scale phylogeny and comparative genomics of the fungal order Sordariales.</title>
        <authorList>
            <person name="Hensen N."/>
            <person name="Bonometti L."/>
            <person name="Westerberg I."/>
            <person name="Brannstrom I.O."/>
            <person name="Guillou S."/>
            <person name="Cros-Aarteil S."/>
            <person name="Calhoun S."/>
            <person name="Haridas S."/>
            <person name="Kuo A."/>
            <person name="Mondo S."/>
            <person name="Pangilinan J."/>
            <person name="Riley R."/>
            <person name="LaButti K."/>
            <person name="Andreopoulos B."/>
            <person name="Lipzen A."/>
            <person name="Chen C."/>
            <person name="Yan M."/>
            <person name="Daum C."/>
            <person name="Ng V."/>
            <person name="Clum A."/>
            <person name="Steindorff A."/>
            <person name="Ohm R.A."/>
            <person name="Martin F."/>
            <person name="Silar P."/>
            <person name="Natvig D.O."/>
            <person name="Lalanne C."/>
            <person name="Gautier V."/>
            <person name="Ament-Velasquez S.L."/>
            <person name="Kruys A."/>
            <person name="Hutchinson M.I."/>
            <person name="Powell A.J."/>
            <person name="Barry K."/>
            <person name="Miller A.N."/>
            <person name="Grigoriev I.V."/>
            <person name="Debuchy R."/>
            <person name="Gladieux P."/>
            <person name="Hiltunen Thoren M."/>
            <person name="Johannesson H."/>
        </authorList>
    </citation>
    <scope>NUCLEOTIDE SEQUENCE</scope>
    <source>
        <strain evidence="7">PSN243</strain>
    </source>
</reference>